<reference evidence="2" key="1">
    <citation type="submission" date="2015-07" db="EMBL/GenBank/DDBJ databases">
        <title>Transcriptome Assembly of Anthurium amnicola.</title>
        <authorList>
            <person name="Suzuki J."/>
        </authorList>
    </citation>
    <scope>NUCLEOTIDE SEQUENCE</scope>
</reference>
<accession>A0A1D1XJN0</accession>
<protein>
    <submittedName>
        <fullName evidence="2">Adenine deaminase</fullName>
    </submittedName>
</protein>
<feature type="region of interest" description="Disordered" evidence="1">
    <location>
        <begin position="1"/>
        <end position="135"/>
    </location>
</feature>
<dbReference type="PANTHER" id="PTHR34055">
    <property type="entry name" value="OS09G0491596 PROTEIN"/>
    <property type="match status" value="1"/>
</dbReference>
<proteinExistence type="predicted"/>
<sequence length="135" mass="14883">MGRGRGKGKKLTLVTSHEDPDSGDEVLPAYKKRGRPHKPLKEDFNEEKIGKLEEGGDVKPAILEKEVKGHIVPENGKKRKTSSEVQENSNSALEENGVKVRSNSDDSTRSNGFRQNGSRRKSTPRRAAEAGVECM</sequence>
<feature type="compositionally biased region" description="Basic and acidic residues" evidence="1">
    <location>
        <begin position="39"/>
        <end position="71"/>
    </location>
</feature>
<feature type="compositionally biased region" description="Basic residues" evidence="1">
    <location>
        <begin position="1"/>
        <end position="10"/>
    </location>
</feature>
<feature type="compositionally biased region" description="Basic and acidic residues" evidence="1">
    <location>
        <begin position="96"/>
        <end position="108"/>
    </location>
</feature>
<dbReference type="EMBL" id="GDJX01022911">
    <property type="protein sequence ID" value="JAT45025.1"/>
    <property type="molecule type" value="Transcribed_RNA"/>
</dbReference>
<evidence type="ECO:0000313" key="3">
    <source>
        <dbReference type="EMBL" id="JAT45025.1"/>
    </source>
</evidence>
<gene>
    <name evidence="2" type="primary">PST_3608_2</name>
    <name evidence="3" type="synonym">PST_3608_0</name>
    <name evidence="3" type="ORF">g.25599</name>
    <name evidence="2" type="ORF">g.25600</name>
</gene>
<organism evidence="2">
    <name type="scientific">Anthurium amnicola</name>
    <dbReference type="NCBI Taxonomy" id="1678845"/>
    <lineage>
        <taxon>Eukaryota</taxon>
        <taxon>Viridiplantae</taxon>
        <taxon>Streptophyta</taxon>
        <taxon>Embryophyta</taxon>
        <taxon>Tracheophyta</taxon>
        <taxon>Spermatophyta</taxon>
        <taxon>Magnoliopsida</taxon>
        <taxon>Liliopsida</taxon>
        <taxon>Araceae</taxon>
        <taxon>Pothoideae</taxon>
        <taxon>Potheae</taxon>
        <taxon>Anthurium</taxon>
    </lineage>
</organism>
<evidence type="ECO:0000256" key="1">
    <source>
        <dbReference type="SAM" id="MobiDB-lite"/>
    </source>
</evidence>
<dbReference type="AlphaFoldDB" id="A0A1D1XJN0"/>
<feature type="compositionally biased region" description="Polar residues" evidence="1">
    <location>
        <begin position="83"/>
        <end position="93"/>
    </location>
</feature>
<dbReference type="PANTHER" id="PTHR34055:SF1">
    <property type="entry name" value="EXPRESSED PROTEIN"/>
    <property type="match status" value="1"/>
</dbReference>
<dbReference type="EMBL" id="GDJX01025364">
    <property type="protein sequence ID" value="JAT42572.1"/>
    <property type="molecule type" value="Transcribed_RNA"/>
</dbReference>
<evidence type="ECO:0000313" key="2">
    <source>
        <dbReference type="EMBL" id="JAT42572.1"/>
    </source>
</evidence>
<name>A0A1D1XJN0_9ARAE</name>